<dbReference type="PANTHER" id="PTHR43742">
    <property type="entry name" value="TRIMETHYLAMINE-N-OXIDE REDUCTASE"/>
    <property type="match status" value="1"/>
</dbReference>
<dbReference type="Pfam" id="PF01568">
    <property type="entry name" value="Molydop_binding"/>
    <property type="match status" value="1"/>
</dbReference>
<evidence type="ECO:0000256" key="4">
    <source>
        <dbReference type="ARBA" id="ARBA00023002"/>
    </source>
</evidence>
<dbReference type="GO" id="GO:0046872">
    <property type="term" value="F:metal ion binding"/>
    <property type="evidence" value="ECO:0007669"/>
    <property type="project" value="UniProtKB-KW"/>
</dbReference>
<dbReference type="Gene3D" id="3.40.50.740">
    <property type="match status" value="1"/>
</dbReference>
<evidence type="ECO:0000256" key="3">
    <source>
        <dbReference type="ARBA" id="ARBA00022723"/>
    </source>
</evidence>
<evidence type="ECO:0000256" key="2">
    <source>
        <dbReference type="ARBA" id="ARBA00022505"/>
    </source>
</evidence>
<dbReference type="InterPro" id="IPR009010">
    <property type="entry name" value="Asp_de-COase-like_dom_sf"/>
</dbReference>
<dbReference type="AlphaFoldDB" id="X0SMZ2"/>
<protein>
    <recommendedName>
        <fullName evidence="7">Molybdopterin dinucleotide-binding domain-containing protein</fullName>
    </recommendedName>
</protein>
<comment type="cofactor">
    <cofactor evidence="1">
        <name>Mo-bis(molybdopterin guanine dinucleotide)</name>
        <dbReference type="ChEBI" id="CHEBI:60539"/>
    </cofactor>
</comment>
<dbReference type="InterPro" id="IPR006657">
    <property type="entry name" value="MoPterin_dinucl-bd_dom"/>
</dbReference>
<evidence type="ECO:0000259" key="7">
    <source>
        <dbReference type="Pfam" id="PF01568"/>
    </source>
</evidence>
<name>X0SMZ2_9ZZZZ</name>
<comment type="caution">
    <text evidence="8">The sequence shown here is derived from an EMBL/GenBank/DDBJ whole genome shotgun (WGS) entry which is preliminary data.</text>
</comment>
<dbReference type="Gene3D" id="2.40.40.20">
    <property type="match status" value="1"/>
</dbReference>
<keyword evidence="2" id="KW-0500">Molybdenum</keyword>
<dbReference type="InterPro" id="IPR050612">
    <property type="entry name" value="Prok_Mopterin_Oxidored"/>
</dbReference>
<dbReference type="PANTHER" id="PTHR43742:SF6">
    <property type="entry name" value="OXIDOREDUCTASE YYAE-RELATED"/>
    <property type="match status" value="1"/>
</dbReference>
<reference evidence="8" key="1">
    <citation type="journal article" date="2014" name="Front. Microbiol.">
        <title>High frequency of phylogenetically diverse reductive dehalogenase-homologous genes in deep subseafloor sedimentary metagenomes.</title>
        <authorList>
            <person name="Kawai M."/>
            <person name="Futagami T."/>
            <person name="Toyoda A."/>
            <person name="Takaki Y."/>
            <person name="Nishi S."/>
            <person name="Hori S."/>
            <person name="Arai W."/>
            <person name="Tsubouchi T."/>
            <person name="Morono Y."/>
            <person name="Uchiyama I."/>
            <person name="Ito T."/>
            <person name="Fujiyama A."/>
            <person name="Inagaki F."/>
            <person name="Takami H."/>
        </authorList>
    </citation>
    <scope>NUCLEOTIDE SEQUENCE</scope>
    <source>
        <strain evidence="8">Expedition CK06-06</strain>
    </source>
</reference>
<gene>
    <name evidence="8" type="ORF">S01H1_17971</name>
</gene>
<organism evidence="8">
    <name type="scientific">marine sediment metagenome</name>
    <dbReference type="NCBI Taxonomy" id="412755"/>
    <lineage>
        <taxon>unclassified sequences</taxon>
        <taxon>metagenomes</taxon>
        <taxon>ecological metagenomes</taxon>
    </lineage>
</organism>
<dbReference type="InterPro" id="IPR006655">
    <property type="entry name" value="Mopterin_OxRdtase_prok_CS"/>
</dbReference>
<dbReference type="GO" id="GO:0043546">
    <property type="term" value="F:molybdopterin cofactor binding"/>
    <property type="evidence" value="ECO:0007669"/>
    <property type="project" value="InterPro"/>
</dbReference>
<dbReference type="GO" id="GO:0051536">
    <property type="term" value="F:iron-sulfur cluster binding"/>
    <property type="evidence" value="ECO:0007669"/>
    <property type="project" value="UniProtKB-KW"/>
</dbReference>
<dbReference type="InterPro" id="IPR037949">
    <property type="entry name" value="MopB_CT_Acetylene-hydratase"/>
</dbReference>
<dbReference type="SUPFAM" id="SSF50692">
    <property type="entry name" value="ADC-like"/>
    <property type="match status" value="1"/>
</dbReference>
<keyword evidence="6" id="KW-0411">Iron-sulfur</keyword>
<evidence type="ECO:0000313" key="8">
    <source>
        <dbReference type="EMBL" id="GAF76476.1"/>
    </source>
</evidence>
<dbReference type="GO" id="GO:0016491">
    <property type="term" value="F:oxidoreductase activity"/>
    <property type="evidence" value="ECO:0007669"/>
    <property type="project" value="UniProtKB-KW"/>
</dbReference>
<proteinExistence type="predicted"/>
<feature type="domain" description="Molybdopterin dinucleotide-binding" evidence="7">
    <location>
        <begin position="171"/>
        <end position="268"/>
    </location>
</feature>
<dbReference type="EMBL" id="BARS01009566">
    <property type="protein sequence ID" value="GAF76476.1"/>
    <property type="molecule type" value="Genomic_DNA"/>
</dbReference>
<dbReference type="CDD" id="cd02781">
    <property type="entry name" value="MopB_CT_Acetylene-hydratase"/>
    <property type="match status" value="1"/>
</dbReference>
<dbReference type="SUPFAM" id="SSF53706">
    <property type="entry name" value="Formate dehydrogenase/DMSO reductase, domains 1-3"/>
    <property type="match status" value="1"/>
</dbReference>
<evidence type="ECO:0000256" key="5">
    <source>
        <dbReference type="ARBA" id="ARBA00023004"/>
    </source>
</evidence>
<keyword evidence="5" id="KW-0408">Iron</keyword>
<keyword evidence="4" id="KW-0560">Oxidoreductase</keyword>
<accession>X0SMZ2</accession>
<feature type="non-terminal residue" evidence="8">
    <location>
        <position position="1"/>
    </location>
</feature>
<evidence type="ECO:0000256" key="1">
    <source>
        <dbReference type="ARBA" id="ARBA00001942"/>
    </source>
</evidence>
<sequence length="286" mass="32476">LWMTPSAQIADYVLPGASWMERVMCSNMMDFGSLVIGGEQSIPPLGERRDVYEFFHGLALAVGQGEEYWPWKTLEEASEYRLRPTGISFDELTERMVLFPDEFDLQPWLKTGFPTPSGKVELYSSILEKLNYDPLPHYKEPPESPISTPKIAEEYPLILNTGGTFMPMFKSEFMQIELGRVKHPDPLMDIHPDTAQKLGIGDGDWAYIETRRGRIKQKARYNDGILPNVVNCEANWWFPEMSANEPGLSGVWESNANVLTLDEPEACDELSGGWCNRALLCKVYRA</sequence>
<evidence type="ECO:0000256" key="6">
    <source>
        <dbReference type="ARBA" id="ARBA00023014"/>
    </source>
</evidence>
<keyword evidence="3" id="KW-0479">Metal-binding</keyword>
<dbReference type="PROSITE" id="PS00490">
    <property type="entry name" value="MOLYBDOPTERIN_PROK_2"/>
    <property type="match status" value="1"/>
</dbReference>
<dbReference type="GO" id="GO:0018818">
    <property type="term" value="F:acetylene hydratase activity"/>
    <property type="evidence" value="ECO:0007669"/>
    <property type="project" value="InterPro"/>
</dbReference>